<dbReference type="InterPro" id="IPR002110">
    <property type="entry name" value="Ankyrin_rpt"/>
</dbReference>
<feature type="repeat" description="ANK" evidence="4">
    <location>
        <begin position="159"/>
        <end position="191"/>
    </location>
</feature>
<keyword evidence="6" id="KW-1185">Reference proteome</keyword>
<evidence type="ECO:0000256" key="4">
    <source>
        <dbReference type="PROSITE-ProRule" id="PRU00023"/>
    </source>
</evidence>
<accession>A0A0D9NH75</accession>
<protein>
    <recommendedName>
        <fullName evidence="1">protein S-acyltransferase</fullName>
        <ecNumber evidence="1">2.3.1.225</ecNumber>
    </recommendedName>
</protein>
<dbReference type="EMBL" id="KE384908">
    <property type="protein sequence ID" value="KJK73362.1"/>
    <property type="molecule type" value="Genomic_DNA"/>
</dbReference>
<feature type="repeat" description="ANK" evidence="4">
    <location>
        <begin position="4"/>
        <end position="36"/>
    </location>
</feature>
<feature type="repeat" description="ANK" evidence="4">
    <location>
        <begin position="226"/>
        <end position="258"/>
    </location>
</feature>
<evidence type="ECO:0000313" key="6">
    <source>
        <dbReference type="Proteomes" id="UP000054544"/>
    </source>
</evidence>
<evidence type="ECO:0000256" key="1">
    <source>
        <dbReference type="ARBA" id="ARBA00012210"/>
    </source>
</evidence>
<evidence type="ECO:0000313" key="5">
    <source>
        <dbReference type="EMBL" id="KJK73362.1"/>
    </source>
</evidence>
<proteinExistence type="predicted"/>
<dbReference type="PROSITE" id="PS50088">
    <property type="entry name" value="ANK_REPEAT"/>
    <property type="match status" value="5"/>
</dbReference>
<organism evidence="5 6">
    <name type="scientific">Metarhizium anisopliae BRIP 53293</name>
    <dbReference type="NCBI Taxonomy" id="1291518"/>
    <lineage>
        <taxon>Eukaryota</taxon>
        <taxon>Fungi</taxon>
        <taxon>Dikarya</taxon>
        <taxon>Ascomycota</taxon>
        <taxon>Pezizomycotina</taxon>
        <taxon>Sordariomycetes</taxon>
        <taxon>Hypocreomycetidae</taxon>
        <taxon>Hypocreales</taxon>
        <taxon>Clavicipitaceae</taxon>
        <taxon>Metarhizium</taxon>
    </lineage>
</organism>
<dbReference type="PROSITE" id="PS50297">
    <property type="entry name" value="ANK_REP_REGION"/>
    <property type="match status" value="4"/>
</dbReference>
<dbReference type="Proteomes" id="UP000054544">
    <property type="component" value="Unassembled WGS sequence"/>
</dbReference>
<dbReference type="AlphaFoldDB" id="A0A0D9NH75"/>
<dbReference type="PANTHER" id="PTHR24161:SF85">
    <property type="entry name" value="PALMITOYLTRANSFERASE HIP14"/>
    <property type="match status" value="1"/>
</dbReference>
<dbReference type="Pfam" id="PF12796">
    <property type="entry name" value="Ank_2"/>
    <property type="match status" value="3"/>
</dbReference>
<gene>
    <name evidence="5" type="ORF">H634G_11452</name>
</gene>
<evidence type="ECO:0000256" key="2">
    <source>
        <dbReference type="ARBA" id="ARBA00022737"/>
    </source>
</evidence>
<feature type="repeat" description="ANK" evidence="4">
    <location>
        <begin position="126"/>
        <end position="158"/>
    </location>
</feature>
<dbReference type="PANTHER" id="PTHR24161">
    <property type="entry name" value="ANK_REP_REGION DOMAIN-CONTAINING PROTEIN-RELATED"/>
    <property type="match status" value="1"/>
</dbReference>
<sequence>MSSDASRRLLLASIKGDVGAVEELLARKADVNVRDEVFNRTPLHWAAANECGDDEYAATDYAALVKLLLKHRPNLECEDGRKRTPLLCAAAAGHYSIVRLLLGRDAGDDGEVNGRNYARVDASDGDGRTSLSWAAEQGYSTIVMLLLKEGANIESADNSGRTPLSWAVWNGREAMVELLLRERAHINAQDKIGWTPLLWAVVRRHETIVEFLLWQGAETEKKDKENGWTPLWWAARMGHMAIFRQLLKKKADVNSKDTGGQTLLAWAIRNGVDDVAQLLSEERAQLPSTI</sequence>
<dbReference type="InterPro" id="IPR036770">
    <property type="entry name" value="Ankyrin_rpt-contain_sf"/>
</dbReference>
<dbReference type="EC" id="2.3.1.225" evidence="1"/>
<name>A0A0D9NH75_METAN</name>
<feature type="repeat" description="ANK" evidence="4">
    <location>
        <begin position="192"/>
        <end position="224"/>
    </location>
</feature>
<keyword evidence="2" id="KW-0677">Repeat</keyword>
<dbReference type="SMART" id="SM00248">
    <property type="entry name" value="ANK"/>
    <property type="match status" value="8"/>
</dbReference>
<dbReference type="Gene3D" id="1.25.40.20">
    <property type="entry name" value="Ankyrin repeat-containing domain"/>
    <property type="match status" value="4"/>
</dbReference>
<dbReference type="STRING" id="1291518.A0A0D9NH75"/>
<keyword evidence="3 4" id="KW-0040">ANK repeat</keyword>
<evidence type="ECO:0000256" key="3">
    <source>
        <dbReference type="ARBA" id="ARBA00023043"/>
    </source>
</evidence>
<dbReference type="SUPFAM" id="SSF48403">
    <property type="entry name" value="Ankyrin repeat"/>
    <property type="match status" value="1"/>
</dbReference>
<reference evidence="6" key="1">
    <citation type="journal article" date="2014" name="BMC Genomics">
        <title>The genome sequence of the biocontrol fungus Metarhizium anisopliae and comparative genomics of Metarhizium species.</title>
        <authorList>
            <person name="Pattemore J.A."/>
            <person name="Hane J.K."/>
            <person name="Williams A.H."/>
            <person name="Wilson B.A."/>
            <person name="Stodart B.J."/>
            <person name="Ash G.J."/>
        </authorList>
    </citation>
    <scope>NUCLEOTIDE SEQUENCE [LARGE SCALE GENOMIC DNA]</scope>
    <source>
        <strain evidence="6">BRIP 53293</strain>
    </source>
</reference>
<dbReference type="GO" id="GO:0019706">
    <property type="term" value="F:protein-cysteine S-palmitoyltransferase activity"/>
    <property type="evidence" value="ECO:0007669"/>
    <property type="project" value="UniProtKB-EC"/>
</dbReference>